<proteinExistence type="predicted"/>
<accession>A0A7M3STR9</accession>
<organism evidence="2 3">
    <name type="scientific">Gordonia crocea</name>
    <dbReference type="NCBI Taxonomy" id="589162"/>
    <lineage>
        <taxon>Bacteria</taxon>
        <taxon>Bacillati</taxon>
        <taxon>Actinomycetota</taxon>
        <taxon>Actinomycetes</taxon>
        <taxon>Mycobacteriales</taxon>
        <taxon>Gordoniaceae</taxon>
        <taxon>Gordonia</taxon>
    </lineage>
</organism>
<keyword evidence="3" id="KW-1185">Reference proteome</keyword>
<name>A0A7M3STR9_9ACTN</name>
<evidence type="ECO:0000313" key="3">
    <source>
        <dbReference type="Proteomes" id="UP000444980"/>
    </source>
</evidence>
<feature type="signal peptide" evidence="1">
    <location>
        <begin position="1"/>
        <end position="22"/>
    </location>
</feature>
<sequence>MKTAIVAGAIALAFGVAGAAHAEPDQQSERSVLMGTACQSVGDTAQEPSDGSLVVCDMNPQVGYPTWLAP</sequence>
<protein>
    <submittedName>
        <fullName evidence="2">Uncharacterized protein</fullName>
    </submittedName>
</protein>
<dbReference type="Proteomes" id="UP000444980">
    <property type="component" value="Unassembled WGS sequence"/>
</dbReference>
<keyword evidence="1" id="KW-0732">Signal</keyword>
<comment type="caution">
    <text evidence="2">The sequence shown here is derived from an EMBL/GenBank/DDBJ whole genome shotgun (WGS) entry which is preliminary data.</text>
</comment>
<dbReference type="OrthoDB" id="9962740at2"/>
<evidence type="ECO:0000256" key="1">
    <source>
        <dbReference type="SAM" id="SignalP"/>
    </source>
</evidence>
<reference evidence="3" key="1">
    <citation type="submission" date="2019-06" db="EMBL/GenBank/DDBJ databases">
        <title>Gordonia isolated from sludge of a wastewater treatment plant.</title>
        <authorList>
            <person name="Tamura T."/>
            <person name="Aoyama K."/>
            <person name="Kang Y."/>
            <person name="Saito S."/>
            <person name="Akiyama N."/>
            <person name="Yazawa K."/>
            <person name="Gonoi T."/>
            <person name="Mikami Y."/>
        </authorList>
    </citation>
    <scope>NUCLEOTIDE SEQUENCE [LARGE SCALE GENOMIC DNA]</scope>
    <source>
        <strain evidence="3">NBRC 107697</strain>
    </source>
</reference>
<dbReference type="EMBL" id="BJOU01000001">
    <property type="protein sequence ID" value="GED96043.1"/>
    <property type="molecule type" value="Genomic_DNA"/>
</dbReference>
<dbReference type="RefSeq" id="WP_161925565.1">
    <property type="nucleotide sequence ID" value="NZ_BJOU01000001.1"/>
</dbReference>
<dbReference type="AlphaFoldDB" id="A0A7M3STR9"/>
<feature type="chain" id="PRO_5029620433" evidence="1">
    <location>
        <begin position="23"/>
        <end position="70"/>
    </location>
</feature>
<evidence type="ECO:0000313" key="2">
    <source>
        <dbReference type="EMBL" id="GED96043.1"/>
    </source>
</evidence>
<gene>
    <name evidence="2" type="ORF">nbrc107697_00820</name>
</gene>